<feature type="transmembrane region" description="Helical" evidence="6">
    <location>
        <begin position="215"/>
        <end position="238"/>
    </location>
</feature>
<evidence type="ECO:0000256" key="5">
    <source>
        <dbReference type="ARBA" id="ARBA00023136"/>
    </source>
</evidence>
<keyword evidence="4 6" id="KW-1133">Transmembrane helix</keyword>
<dbReference type="GO" id="GO:0005886">
    <property type="term" value="C:plasma membrane"/>
    <property type="evidence" value="ECO:0007669"/>
    <property type="project" value="UniProtKB-SubCell"/>
</dbReference>
<reference evidence="7" key="1">
    <citation type="submission" date="2018-05" db="EMBL/GenBank/DDBJ databases">
        <authorList>
            <person name="Lanie J.A."/>
            <person name="Ng W.-L."/>
            <person name="Kazmierczak K.M."/>
            <person name="Andrzejewski T.M."/>
            <person name="Davidsen T.M."/>
            <person name="Wayne K.J."/>
            <person name="Tettelin H."/>
            <person name="Glass J.I."/>
            <person name="Rusch D."/>
            <person name="Podicherti R."/>
            <person name="Tsui H.-C.T."/>
            <person name="Winkler M.E."/>
        </authorList>
    </citation>
    <scope>NUCLEOTIDE SEQUENCE</scope>
</reference>
<feature type="transmembrane region" description="Helical" evidence="6">
    <location>
        <begin position="144"/>
        <end position="169"/>
    </location>
</feature>
<dbReference type="Pfam" id="PF01943">
    <property type="entry name" value="Polysacc_synt"/>
    <property type="match status" value="1"/>
</dbReference>
<evidence type="ECO:0000313" key="7">
    <source>
        <dbReference type="EMBL" id="SVA85389.1"/>
    </source>
</evidence>
<dbReference type="AlphaFoldDB" id="A0A381Z874"/>
<organism evidence="7">
    <name type="scientific">marine metagenome</name>
    <dbReference type="NCBI Taxonomy" id="408172"/>
    <lineage>
        <taxon>unclassified sequences</taxon>
        <taxon>metagenomes</taxon>
        <taxon>ecological metagenomes</taxon>
    </lineage>
</organism>
<name>A0A381Z874_9ZZZZ</name>
<proteinExistence type="predicted"/>
<feature type="non-terminal residue" evidence="7">
    <location>
        <position position="1"/>
    </location>
</feature>
<feature type="transmembrane region" description="Helical" evidence="6">
    <location>
        <begin position="289"/>
        <end position="311"/>
    </location>
</feature>
<sequence length="368" mass="40075">VQNFIKNNVILLVLINSASVFAYLFQLVLGKNLTPADYGVFNSLNSIVAILATPAVILHIVFSRFIVKLSISGLGQVKSLFIKVFRNMLFISAGVFLVGLSILPLIKNFLHLKTSLPIIMMLLALSVCLIQPMLFGFIEGLQRFTFLGIGCISGSLARFAFAFILVGILGWGVNGAILAGILAMGLAIGFGFWGLKDIFNVSRGVLPSNLFSEMLRYSIPVFFTTIMVLLLGNIDLILVRHFCSPEEAGLYATAAVLGRISFFLPGAILMVLFPSIAKAQATGENETNILWISLGMTFFIGGGIALLNILWPEQIISFLFDEQYIEAAPLLQIISTAMALLGTSNVIFSFNLARSDFNYLKILLTGIV</sequence>
<evidence type="ECO:0008006" key="8">
    <source>
        <dbReference type="Google" id="ProtNLM"/>
    </source>
</evidence>
<evidence type="ECO:0000256" key="6">
    <source>
        <dbReference type="SAM" id="Phobius"/>
    </source>
</evidence>
<feature type="transmembrane region" description="Helical" evidence="6">
    <location>
        <begin position="47"/>
        <end position="67"/>
    </location>
</feature>
<dbReference type="InterPro" id="IPR002797">
    <property type="entry name" value="Polysacc_synth"/>
</dbReference>
<comment type="subcellular location">
    <subcellularLocation>
        <location evidence="1">Cell membrane</location>
        <topology evidence="1">Multi-pass membrane protein</topology>
    </subcellularLocation>
</comment>
<evidence type="ECO:0000256" key="3">
    <source>
        <dbReference type="ARBA" id="ARBA00022692"/>
    </source>
</evidence>
<dbReference type="PANTHER" id="PTHR30250:SF28">
    <property type="entry name" value="POLYSACCHARIDE BIOSYNTHESIS PROTEIN"/>
    <property type="match status" value="1"/>
</dbReference>
<protein>
    <recommendedName>
        <fullName evidence="8">Polysaccharide biosynthesis protein C-terminal domain-containing protein</fullName>
    </recommendedName>
</protein>
<feature type="transmembrane region" description="Helical" evidence="6">
    <location>
        <begin position="9"/>
        <end position="27"/>
    </location>
</feature>
<dbReference type="PANTHER" id="PTHR30250">
    <property type="entry name" value="PST FAMILY PREDICTED COLANIC ACID TRANSPORTER"/>
    <property type="match status" value="1"/>
</dbReference>
<evidence type="ECO:0000256" key="4">
    <source>
        <dbReference type="ARBA" id="ARBA00022989"/>
    </source>
</evidence>
<feature type="transmembrane region" description="Helical" evidence="6">
    <location>
        <begin position="118"/>
        <end position="137"/>
    </location>
</feature>
<gene>
    <name evidence="7" type="ORF">METZ01_LOCUS138243</name>
</gene>
<keyword evidence="5 6" id="KW-0472">Membrane</keyword>
<feature type="transmembrane region" description="Helical" evidence="6">
    <location>
        <begin position="88"/>
        <end position="106"/>
    </location>
</feature>
<dbReference type="InterPro" id="IPR050833">
    <property type="entry name" value="Poly_Biosynth_Transport"/>
</dbReference>
<feature type="transmembrane region" description="Helical" evidence="6">
    <location>
        <begin position="250"/>
        <end position="277"/>
    </location>
</feature>
<feature type="transmembrane region" description="Helical" evidence="6">
    <location>
        <begin position="175"/>
        <end position="195"/>
    </location>
</feature>
<keyword evidence="2" id="KW-1003">Cell membrane</keyword>
<evidence type="ECO:0000256" key="1">
    <source>
        <dbReference type="ARBA" id="ARBA00004651"/>
    </source>
</evidence>
<dbReference type="EMBL" id="UINC01020304">
    <property type="protein sequence ID" value="SVA85389.1"/>
    <property type="molecule type" value="Genomic_DNA"/>
</dbReference>
<feature type="non-terminal residue" evidence="7">
    <location>
        <position position="368"/>
    </location>
</feature>
<keyword evidence="3 6" id="KW-0812">Transmembrane</keyword>
<feature type="transmembrane region" description="Helical" evidence="6">
    <location>
        <begin position="331"/>
        <end position="353"/>
    </location>
</feature>
<evidence type="ECO:0000256" key="2">
    <source>
        <dbReference type="ARBA" id="ARBA00022475"/>
    </source>
</evidence>
<accession>A0A381Z874</accession>